<dbReference type="EMBL" id="CP020946">
    <property type="protein sequence ID" value="ASD65429.1"/>
    <property type="molecule type" value="Genomic_DNA"/>
</dbReference>
<protein>
    <submittedName>
        <fullName evidence="1">Uncharacterized protein</fullName>
    </submittedName>
</protein>
<dbReference type="OrthoDB" id="5753229at2"/>
<organism evidence="1 2">
    <name type="scientific">Bdellovibrio bacteriovorus</name>
    <dbReference type="NCBI Taxonomy" id="959"/>
    <lineage>
        <taxon>Bacteria</taxon>
        <taxon>Pseudomonadati</taxon>
        <taxon>Bdellovibrionota</taxon>
        <taxon>Bdellovibrionia</taxon>
        <taxon>Bdellovibrionales</taxon>
        <taxon>Pseudobdellovibrionaceae</taxon>
        <taxon>Bdellovibrio</taxon>
    </lineage>
</organism>
<evidence type="ECO:0000313" key="1">
    <source>
        <dbReference type="EMBL" id="ASD65429.1"/>
    </source>
</evidence>
<evidence type="ECO:0000313" key="2">
    <source>
        <dbReference type="Proteomes" id="UP000197003"/>
    </source>
</evidence>
<accession>A0A1Z3ND78</accession>
<reference evidence="1 2" key="1">
    <citation type="submission" date="2017-04" db="EMBL/GenBank/DDBJ databases">
        <title>Whole genome sequence of Bdellovibrio bacteriovorus strain SSB218315.</title>
        <authorList>
            <person name="Oyedara O."/>
            <person name="Rodriguez-Perez M.A."/>
        </authorList>
    </citation>
    <scope>NUCLEOTIDE SEQUENCE [LARGE SCALE GENOMIC DNA]</scope>
    <source>
        <strain evidence="1 2">SSB218315</strain>
    </source>
</reference>
<dbReference type="AlphaFoldDB" id="A0A1Z3ND78"/>
<name>A0A1Z3ND78_BDEBC</name>
<proteinExistence type="predicted"/>
<sequence length="576" mass="64274">MSSTKPELKKVAEFIANGDTRGAANYITGTSDFLNVQIKNLSLKLSNKDESVKVPFNDFSALIVGVVRDGKDFREILTADYYYDVKGVANETDQRTRMFNQANYTPVETSYMNLQTSLVQQPRQKMVKSAWSTPYLQSEKNYEMVSLDNNPEPAGVFTTRTFAERNLSGGTNRRAVEFSLKQFLCVSMAEAADSSASDQYVGRDVERFPAGDHNKYLTSCKSCHSVMDGMRGAFAKLDYTNFTTGGATGTYSQMNGDFFNQHGIQQEYNTYSTNFITPATKDILPDLEIRQENSTWYKTRLAYLMKRGDTEAVARGKLDPTLSTIRDPAIANAMAADFSAKKAAFLEDLKANRAVDAYKTQYVAGCLNNLVKANTDVAEQRRLFLICNLDNKKEMSVLYEHYDAYLTAAKTADTEKTRLLGKLVNRGKPAPINLVTPYLEAREELRLFPRNAFDSSTGVAAKMNKGSYPYGFVVSSDNFVNNAVLGSKSTFFGWRGSNAGGGQGVKDFGKMLSQSRRFSQCMAKRVYESVCLKKLESTQYTTLVRLGDRFEAVNYNLKSLYTEVALDPVCGVVKEE</sequence>
<gene>
    <name evidence="1" type="ORF">B9G79_06585</name>
</gene>
<dbReference type="Proteomes" id="UP000197003">
    <property type="component" value="Chromosome"/>
</dbReference>